<dbReference type="Proteomes" id="UP000516428">
    <property type="component" value="Chromosome"/>
</dbReference>
<comment type="function">
    <text evidence="1">Acyltransferase required for the direct transfer of medium- to long-chain fatty acyl moieties from a carrier protein (MbtL) on to the epsilon-amino group of lysine residue in the mycobactin core.</text>
</comment>
<evidence type="ECO:0000256" key="4">
    <source>
        <dbReference type="ARBA" id="ARBA00031122"/>
    </source>
</evidence>
<keyword evidence="7" id="KW-1185">Reference proteome</keyword>
<dbReference type="SMART" id="SM01006">
    <property type="entry name" value="AlcB"/>
    <property type="match status" value="1"/>
</dbReference>
<name>A0A7H1B8U1_9ACTN</name>
<dbReference type="KEGG" id="sxn:IAG42_17095"/>
<evidence type="ECO:0000256" key="3">
    <source>
        <dbReference type="ARBA" id="ARBA00020586"/>
    </source>
</evidence>
<proteinExistence type="predicted"/>
<protein>
    <recommendedName>
        <fullName evidence="3">Lysine N-acyltransferase MbtK</fullName>
    </recommendedName>
    <alternativeName>
        <fullName evidence="4">Mycobactin synthase protein K</fullName>
    </alternativeName>
</protein>
<reference evidence="6 7" key="1">
    <citation type="submission" date="2020-09" db="EMBL/GenBank/DDBJ databases">
        <title>A novel species.</title>
        <authorList>
            <person name="Gao J."/>
        </authorList>
    </citation>
    <scope>NUCLEOTIDE SEQUENCE [LARGE SCALE GENOMIC DNA]</scope>
    <source>
        <strain evidence="6 7">CRXT-Y-14</strain>
    </source>
</reference>
<evidence type="ECO:0000256" key="1">
    <source>
        <dbReference type="ARBA" id="ARBA00003818"/>
    </source>
</evidence>
<sequence length="190" mass="20899">MTDVHIQEVDGFGTFRITPLDPDGAEIDVLHGWVSEERAGFWGMTGIGREDVRGIYAHMATLDTHHAFLVRLDGTPVALFQTYEPEADRVSECYTVRDGDIGAHLLVAPSGPGGAVPGFTRTLVDVLMAYMLDGLGRRRVVVEPDARNDKAVALFERAGFEAAGEIVLPEVDLPEVYLPEKRARLAFYSR</sequence>
<dbReference type="GO" id="GO:0016410">
    <property type="term" value="F:N-acyltransferase activity"/>
    <property type="evidence" value="ECO:0007669"/>
    <property type="project" value="TreeGrafter"/>
</dbReference>
<organism evidence="6 7">
    <name type="scientific">Streptomyces xanthii</name>
    <dbReference type="NCBI Taxonomy" id="2768069"/>
    <lineage>
        <taxon>Bacteria</taxon>
        <taxon>Bacillati</taxon>
        <taxon>Actinomycetota</taxon>
        <taxon>Actinomycetes</taxon>
        <taxon>Kitasatosporales</taxon>
        <taxon>Streptomycetaceae</taxon>
        <taxon>Streptomyces</taxon>
    </lineage>
</organism>
<dbReference type="RefSeq" id="WP_188337845.1">
    <property type="nucleotide sequence ID" value="NZ_CP061281.1"/>
</dbReference>
<accession>A0A7H1B8U1</accession>
<keyword evidence="6" id="KW-0808">Transferase</keyword>
<evidence type="ECO:0000313" key="7">
    <source>
        <dbReference type="Proteomes" id="UP000516428"/>
    </source>
</evidence>
<evidence type="ECO:0000259" key="5">
    <source>
        <dbReference type="SMART" id="SM01006"/>
    </source>
</evidence>
<dbReference type="PANTHER" id="PTHR31438:SF1">
    <property type="entry name" value="LYSINE N-ACYLTRANSFERASE C17G9.06C-RELATED"/>
    <property type="match status" value="1"/>
</dbReference>
<gene>
    <name evidence="6" type="ORF">IAG42_17095</name>
</gene>
<dbReference type="EMBL" id="CP061281">
    <property type="protein sequence ID" value="QNS05146.1"/>
    <property type="molecule type" value="Genomic_DNA"/>
</dbReference>
<dbReference type="InterPro" id="IPR019432">
    <property type="entry name" value="Acyltransferase_MbtK/IucB-like"/>
</dbReference>
<dbReference type="Pfam" id="PF13523">
    <property type="entry name" value="Acetyltransf_8"/>
    <property type="match status" value="1"/>
</dbReference>
<feature type="domain" description="Acyltransferase MbtK/IucB-like conserved" evidence="5">
    <location>
        <begin position="18"/>
        <end position="67"/>
    </location>
</feature>
<evidence type="ECO:0000313" key="6">
    <source>
        <dbReference type="EMBL" id="QNS05146.1"/>
    </source>
</evidence>
<dbReference type="GO" id="GO:0019290">
    <property type="term" value="P:siderophore biosynthetic process"/>
    <property type="evidence" value="ECO:0007669"/>
    <property type="project" value="InterPro"/>
</dbReference>
<dbReference type="Gene3D" id="3.40.630.30">
    <property type="match status" value="1"/>
</dbReference>
<dbReference type="SUPFAM" id="SSF55729">
    <property type="entry name" value="Acyl-CoA N-acyltransferases (Nat)"/>
    <property type="match status" value="1"/>
</dbReference>
<dbReference type="PANTHER" id="PTHR31438">
    <property type="entry name" value="LYSINE N-ACYLTRANSFERASE C17G9.06C-RELATED"/>
    <property type="match status" value="1"/>
</dbReference>
<dbReference type="UniPathway" id="UPA00011"/>
<dbReference type="AlphaFoldDB" id="A0A7H1B8U1"/>
<dbReference type="InterPro" id="IPR016181">
    <property type="entry name" value="Acyl_CoA_acyltransferase"/>
</dbReference>
<evidence type="ECO:0000256" key="2">
    <source>
        <dbReference type="ARBA" id="ARBA00005102"/>
    </source>
</evidence>
<comment type="pathway">
    <text evidence="2">Siderophore biosynthesis; mycobactin biosynthesis.</text>
</comment>